<name>A0A9J6GSB3_HAELO</name>
<reference evidence="4 5" key="1">
    <citation type="journal article" date="2020" name="Cell">
        <title>Large-Scale Comparative Analyses of Tick Genomes Elucidate Their Genetic Diversity and Vector Capacities.</title>
        <authorList>
            <consortium name="Tick Genome and Microbiome Consortium (TIGMIC)"/>
            <person name="Jia N."/>
            <person name="Wang J."/>
            <person name="Shi W."/>
            <person name="Du L."/>
            <person name="Sun Y."/>
            <person name="Zhan W."/>
            <person name="Jiang J.F."/>
            <person name="Wang Q."/>
            <person name="Zhang B."/>
            <person name="Ji P."/>
            <person name="Bell-Sakyi L."/>
            <person name="Cui X.M."/>
            <person name="Yuan T.T."/>
            <person name="Jiang B.G."/>
            <person name="Yang W.F."/>
            <person name="Lam T.T."/>
            <person name="Chang Q.C."/>
            <person name="Ding S.J."/>
            <person name="Wang X.J."/>
            <person name="Zhu J.G."/>
            <person name="Ruan X.D."/>
            <person name="Zhao L."/>
            <person name="Wei J.T."/>
            <person name="Ye R.Z."/>
            <person name="Que T.C."/>
            <person name="Du C.H."/>
            <person name="Zhou Y.H."/>
            <person name="Cheng J.X."/>
            <person name="Dai P.F."/>
            <person name="Guo W.B."/>
            <person name="Han X.H."/>
            <person name="Huang E.J."/>
            <person name="Li L.F."/>
            <person name="Wei W."/>
            <person name="Gao Y.C."/>
            <person name="Liu J.Z."/>
            <person name="Shao H.Z."/>
            <person name="Wang X."/>
            <person name="Wang C.C."/>
            <person name="Yang T.C."/>
            <person name="Huo Q.B."/>
            <person name="Li W."/>
            <person name="Chen H.Y."/>
            <person name="Chen S.E."/>
            <person name="Zhou L.G."/>
            <person name="Ni X.B."/>
            <person name="Tian J.H."/>
            <person name="Sheng Y."/>
            <person name="Liu T."/>
            <person name="Pan Y.S."/>
            <person name="Xia L.Y."/>
            <person name="Li J."/>
            <person name="Zhao F."/>
            <person name="Cao W.C."/>
        </authorList>
    </citation>
    <scope>NUCLEOTIDE SEQUENCE [LARGE SCALE GENOMIC DNA]</scope>
    <source>
        <strain evidence="4">HaeL-2018</strain>
    </source>
</reference>
<evidence type="ECO:0000313" key="4">
    <source>
        <dbReference type="EMBL" id="KAH9378330.1"/>
    </source>
</evidence>
<comment type="cofactor">
    <cofactor evidence="1">
        <name>a divalent metal cation</name>
        <dbReference type="ChEBI" id="CHEBI:60240"/>
    </cofactor>
</comment>
<sequence>MNVHQLAQFVALVHFIGIIVKRTALQEVSGVLLGDKGYACSQHLLTPVLSAQARTPEDVCNRAHKPTRNVIERVNGQLKNRFRHLIKKVEVCLDTSEAVIVATCILHNIAKLLNGDAKRQMFVHN</sequence>
<dbReference type="InterPro" id="IPR027806">
    <property type="entry name" value="HARBI1_dom"/>
</dbReference>
<evidence type="ECO:0000259" key="3">
    <source>
        <dbReference type="Pfam" id="PF13359"/>
    </source>
</evidence>
<proteinExistence type="predicted"/>
<dbReference type="GO" id="GO:0046872">
    <property type="term" value="F:metal ion binding"/>
    <property type="evidence" value="ECO:0007669"/>
    <property type="project" value="UniProtKB-KW"/>
</dbReference>
<evidence type="ECO:0000256" key="2">
    <source>
        <dbReference type="ARBA" id="ARBA00022723"/>
    </source>
</evidence>
<dbReference type="Proteomes" id="UP000821853">
    <property type="component" value="Unassembled WGS sequence"/>
</dbReference>
<dbReference type="VEuPathDB" id="VectorBase:HLOH_050844"/>
<protein>
    <recommendedName>
        <fullName evidence="3">DDE Tnp4 domain-containing protein</fullName>
    </recommendedName>
</protein>
<accession>A0A9J6GSB3</accession>
<gene>
    <name evidence="4" type="ORF">HPB48_009919</name>
</gene>
<dbReference type="Pfam" id="PF13359">
    <property type="entry name" value="DDE_Tnp_4"/>
    <property type="match status" value="1"/>
</dbReference>
<dbReference type="OrthoDB" id="6512700at2759"/>
<evidence type="ECO:0000256" key="1">
    <source>
        <dbReference type="ARBA" id="ARBA00001968"/>
    </source>
</evidence>
<evidence type="ECO:0000313" key="5">
    <source>
        <dbReference type="Proteomes" id="UP000821853"/>
    </source>
</evidence>
<organism evidence="4 5">
    <name type="scientific">Haemaphysalis longicornis</name>
    <name type="common">Bush tick</name>
    <dbReference type="NCBI Taxonomy" id="44386"/>
    <lineage>
        <taxon>Eukaryota</taxon>
        <taxon>Metazoa</taxon>
        <taxon>Ecdysozoa</taxon>
        <taxon>Arthropoda</taxon>
        <taxon>Chelicerata</taxon>
        <taxon>Arachnida</taxon>
        <taxon>Acari</taxon>
        <taxon>Parasitiformes</taxon>
        <taxon>Ixodida</taxon>
        <taxon>Ixodoidea</taxon>
        <taxon>Ixodidae</taxon>
        <taxon>Haemaphysalinae</taxon>
        <taxon>Haemaphysalis</taxon>
    </lineage>
</organism>
<dbReference type="AlphaFoldDB" id="A0A9J6GSB3"/>
<dbReference type="OMA" id="EQTIGRW"/>
<keyword evidence="5" id="KW-1185">Reference proteome</keyword>
<dbReference type="EMBL" id="JABSTR010000008">
    <property type="protein sequence ID" value="KAH9378330.1"/>
    <property type="molecule type" value="Genomic_DNA"/>
</dbReference>
<feature type="domain" description="DDE Tnp4" evidence="3">
    <location>
        <begin position="27"/>
        <end position="108"/>
    </location>
</feature>
<comment type="caution">
    <text evidence="4">The sequence shown here is derived from an EMBL/GenBank/DDBJ whole genome shotgun (WGS) entry which is preliminary data.</text>
</comment>
<keyword evidence="2" id="KW-0479">Metal-binding</keyword>